<dbReference type="Proteomes" id="UP000053095">
    <property type="component" value="Unassembled WGS sequence"/>
</dbReference>
<evidence type="ECO:0000256" key="2">
    <source>
        <dbReference type="ARBA" id="ARBA00010992"/>
    </source>
</evidence>
<evidence type="ECO:0000256" key="3">
    <source>
        <dbReference type="ARBA" id="ARBA00022448"/>
    </source>
</evidence>
<feature type="transmembrane region" description="Helical" evidence="8">
    <location>
        <begin position="397"/>
        <end position="415"/>
    </location>
</feature>
<dbReference type="Gene3D" id="1.20.1250.20">
    <property type="entry name" value="MFS general substrate transporter like domains"/>
    <property type="match status" value="2"/>
</dbReference>
<comment type="caution">
    <text evidence="9">The sequence shown here is derived from an EMBL/GenBank/DDBJ whole genome shotgun (WGS) entry which is preliminary data.</text>
</comment>
<reference evidence="10" key="1">
    <citation type="journal article" date="2015" name="Genome Announc.">
        <title>Draft genome sequence of Talaromyces cellulolyticus strain Y-94, a source of lignocellulosic biomass-degrading enzymes.</title>
        <authorList>
            <person name="Fujii T."/>
            <person name="Koike H."/>
            <person name="Sawayama S."/>
            <person name="Yano S."/>
            <person name="Inoue H."/>
        </authorList>
    </citation>
    <scope>NUCLEOTIDE SEQUENCE [LARGE SCALE GENOMIC DNA]</scope>
    <source>
        <strain evidence="10">Y-94</strain>
    </source>
</reference>
<evidence type="ECO:0000313" key="9">
    <source>
        <dbReference type="EMBL" id="GAM41913.1"/>
    </source>
</evidence>
<dbReference type="InterPro" id="IPR050814">
    <property type="entry name" value="Myo-inositol_Transporter"/>
</dbReference>
<feature type="transmembrane region" description="Helical" evidence="8">
    <location>
        <begin position="331"/>
        <end position="350"/>
    </location>
</feature>
<gene>
    <name evidence="9" type="ORF">TCE0_042f15413</name>
</gene>
<comment type="subcellular location">
    <subcellularLocation>
        <location evidence="1">Membrane</location>
        <topology evidence="1">Multi-pass membrane protein</topology>
    </subcellularLocation>
</comment>
<dbReference type="GO" id="GO:0022857">
    <property type="term" value="F:transmembrane transporter activity"/>
    <property type="evidence" value="ECO:0007669"/>
    <property type="project" value="InterPro"/>
</dbReference>
<dbReference type="InterPro" id="IPR005828">
    <property type="entry name" value="MFS_sugar_transport-like"/>
</dbReference>
<dbReference type="GO" id="GO:0015791">
    <property type="term" value="P:polyol transmembrane transport"/>
    <property type="evidence" value="ECO:0007669"/>
    <property type="project" value="UniProtKB-ARBA"/>
</dbReference>
<keyword evidence="3" id="KW-0813">Transport</keyword>
<protein>
    <submittedName>
        <fullName evidence="9">Sugar transporter</fullName>
    </submittedName>
</protein>
<proteinExistence type="inferred from homology"/>
<feature type="region of interest" description="Disordered" evidence="7">
    <location>
        <begin position="1"/>
        <end position="24"/>
    </location>
</feature>
<evidence type="ECO:0000256" key="8">
    <source>
        <dbReference type="SAM" id="Phobius"/>
    </source>
</evidence>
<comment type="similarity">
    <text evidence="2">Belongs to the major facilitator superfamily. Sugar transporter (TC 2.A.1.1) family.</text>
</comment>
<dbReference type="PRINTS" id="PR00171">
    <property type="entry name" value="SUGRTRNSPORT"/>
</dbReference>
<evidence type="ECO:0000256" key="7">
    <source>
        <dbReference type="SAM" id="MobiDB-lite"/>
    </source>
</evidence>
<keyword evidence="6 8" id="KW-0472">Membrane</keyword>
<keyword evidence="5 8" id="KW-1133">Transmembrane helix</keyword>
<dbReference type="AlphaFoldDB" id="A0A6V8HQ77"/>
<evidence type="ECO:0000313" key="10">
    <source>
        <dbReference type="Proteomes" id="UP000053095"/>
    </source>
</evidence>
<keyword evidence="4 8" id="KW-0812">Transmembrane</keyword>
<dbReference type="SUPFAM" id="SSF103473">
    <property type="entry name" value="MFS general substrate transporter"/>
    <property type="match status" value="1"/>
</dbReference>
<accession>A0A6V8HQ77</accession>
<dbReference type="PANTHER" id="PTHR48020:SF40">
    <property type="entry name" value="MAJOR FACILITATOR SUPERFAMILY (MFS) PROFILE DOMAIN-CONTAINING PROTEIN"/>
    <property type="match status" value="1"/>
</dbReference>
<dbReference type="PANTHER" id="PTHR48020">
    <property type="entry name" value="PROTON MYO-INOSITOL COTRANSPORTER"/>
    <property type="match status" value="1"/>
</dbReference>
<keyword evidence="9" id="KW-0762">Sugar transport</keyword>
<evidence type="ECO:0000256" key="1">
    <source>
        <dbReference type="ARBA" id="ARBA00004141"/>
    </source>
</evidence>
<dbReference type="GO" id="GO:0016020">
    <property type="term" value="C:membrane"/>
    <property type="evidence" value="ECO:0007669"/>
    <property type="project" value="UniProtKB-SubCell"/>
</dbReference>
<dbReference type="InterPro" id="IPR003663">
    <property type="entry name" value="Sugar/inositol_transpt"/>
</dbReference>
<dbReference type="Pfam" id="PF00083">
    <property type="entry name" value="Sugar_tr"/>
    <property type="match status" value="2"/>
</dbReference>
<dbReference type="EMBL" id="DF933838">
    <property type="protein sequence ID" value="GAM41913.1"/>
    <property type="molecule type" value="Genomic_DNA"/>
</dbReference>
<evidence type="ECO:0000256" key="6">
    <source>
        <dbReference type="ARBA" id="ARBA00023136"/>
    </source>
</evidence>
<organism evidence="9 10">
    <name type="scientific">Talaromyces pinophilus</name>
    <name type="common">Penicillium pinophilum</name>
    <dbReference type="NCBI Taxonomy" id="128442"/>
    <lineage>
        <taxon>Eukaryota</taxon>
        <taxon>Fungi</taxon>
        <taxon>Dikarya</taxon>
        <taxon>Ascomycota</taxon>
        <taxon>Pezizomycotina</taxon>
        <taxon>Eurotiomycetes</taxon>
        <taxon>Eurotiomycetidae</taxon>
        <taxon>Eurotiales</taxon>
        <taxon>Trichocomaceae</taxon>
        <taxon>Talaromyces</taxon>
        <taxon>Talaromyces sect. Talaromyces</taxon>
    </lineage>
</organism>
<dbReference type="GO" id="GO:0015798">
    <property type="term" value="P:myo-inositol transport"/>
    <property type="evidence" value="ECO:0007669"/>
    <property type="project" value="UniProtKB-ARBA"/>
</dbReference>
<evidence type="ECO:0000256" key="5">
    <source>
        <dbReference type="ARBA" id="ARBA00022989"/>
    </source>
</evidence>
<name>A0A6V8HQ77_TALPI</name>
<dbReference type="InterPro" id="IPR036259">
    <property type="entry name" value="MFS_trans_sf"/>
</dbReference>
<evidence type="ECO:0000256" key="4">
    <source>
        <dbReference type="ARBA" id="ARBA00022692"/>
    </source>
</evidence>
<keyword evidence="10" id="KW-1185">Reference proteome</keyword>
<feature type="transmembrane region" description="Helical" evidence="8">
    <location>
        <begin position="357"/>
        <end position="377"/>
    </location>
</feature>
<sequence>MAEMGTIYNGDNSQRRGPLNGQEQSFNNLLRNNQLGIEPTSIDNPLFYVPPDELPNDVRQFHRDHGLGEVVEVNLLLRGARLAQDGGYLEDCTDVERRALQDEDKPSLPSQPRAGWTQANLTGANLNWPYELFDAQKRPLTQSEVWKFGAVNSVTYFSCSFLGGWLSDPLSEHAYGRRGALFIAGLFSLASCIGSGYIKSWQGLLACRITQGIGMGAKASIVPIFESEVSPSRIRGRFLVSWQTFVGDFYQLHCQLQVENILLDTEKHPEDHWQQPISQQTNFFQRFGQLFTIPRNQRASTAACIVMAAHFITNTTSSGPSGIPQIRSLCLSLGFALANAVFSPLAYFTIDSKGRRFLLLLSLVLMVPLLIAAGFSLGINTVDPNNPIRVGVFETFLILYTAAYSPGAGVVPFLYSSEVFPMVHRGAYRALTPLIAKLVANSS</sequence>